<accession>A0A6A5S7W1</accession>
<name>A0A6A5S7W1_9PLEO</name>
<dbReference type="RefSeq" id="XP_033453855.1">
    <property type="nucleotide sequence ID" value="XM_033588112.1"/>
</dbReference>
<keyword evidence="2" id="KW-1185">Reference proteome</keyword>
<proteinExistence type="predicted"/>
<evidence type="ECO:0000313" key="2">
    <source>
        <dbReference type="Proteomes" id="UP000800082"/>
    </source>
</evidence>
<dbReference type="EMBL" id="ML978957">
    <property type="protein sequence ID" value="KAF1933607.1"/>
    <property type="molecule type" value="Genomic_DNA"/>
</dbReference>
<protein>
    <submittedName>
        <fullName evidence="1">Uncharacterized protein</fullName>
    </submittedName>
</protein>
<dbReference type="Proteomes" id="UP000800082">
    <property type="component" value="Unassembled WGS sequence"/>
</dbReference>
<dbReference type="AlphaFoldDB" id="A0A6A5S7W1"/>
<organism evidence="1 2">
    <name type="scientific">Didymella exigua CBS 183.55</name>
    <dbReference type="NCBI Taxonomy" id="1150837"/>
    <lineage>
        <taxon>Eukaryota</taxon>
        <taxon>Fungi</taxon>
        <taxon>Dikarya</taxon>
        <taxon>Ascomycota</taxon>
        <taxon>Pezizomycotina</taxon>
        <taxon>Dothideomycetes</taxon>
        <taxon>Pleosporomycetidae</taxon>
        <taxon>Pleosporales</taxon>
        <taxon>Pleosporineae</taxon>
        <taxon>Didymellaceae</taxon>
        <taxon>Didymella</taxon>
    </lineage>
</organism>
<sequence>MFVFSSRSYPNLCRFAAPGSQTGKVVAAGRSEYWQTADQRPPIPASEGLFERGAQRLGSPCCHPSQRWVADTMSLPVVPRGVWGPLARCKRLLSRVTTLKEPAAGQGGGGNCKTQPAFKASMSLPIGSALSFPLINLRSCTETTAIYRTSTSQPSTGIGCVYNLRFRGN</sequence>
<reference evidence="1" key="1">
    <citation type="journal article" date="2020" name="Stud. Mycol.">
        <title>101 Dothideomycetes genomes: a test case for predicting lifestyles and emergence of pathogens.</title>
        <authorList>
            <person name="Haridas S."/>
            <person name="Albert R."/>
            <person name="Binder M."/>
            <person name="Bloem J."/>
            <person name="Labutti K."/>
            <person name="Salamov A."/>
            <person name="Andreopoulos B."/>
            <person name="Baker S."/>
            <person name="Barry K."/>
            <person name="Bills G."/>
            <person name="Bluhm B."/>
            <person name="Cannon C."/>
            <person name="Castanera R."/>
            <person name="Culley D."/>
            <person name="Daum C."/>
            <person name="Ezra D."/>
            <person name="Gonzalez J."/>
            <person name="Henrissat B."/>
            <person name="Kuo A."/>
            <person name="Liang C."/>
            <person name="Lipzen A."/>
            <person name="Lutzoni F."/>
            <person name="Magnuson J."/>
            <person name="Mondo S."/>
            <person name="Nolan M."/>
            <person name="Ohm R."/>
            <person name="Pangilinan J."/>
            <person name="Park H.-J."/>
            <person name="Ramirez L."/>
            <person name="Alfaro M."/>
            <person name="Sun H."/>
            <person name="Tritt A."/>
            <person name="Yoshinaga Y."/>
            <person name="Zwiers L.-H."/>
            <person name="Turgeon B."/>
            <person name="Goodwin S."/>
            <person name="Spatafora J."/>
            <person name="Crous P."/>
            <person name="Grigoriev I."/>
        </authorList>
    </citation>
    <scope>NUCLEOTIDE SEQUENCE</scope>
    <source>
        <strain evidence="1">CBS 183.55</strain>
    </source>
</reference>
<gene>
    <name evidence="1" type="ORF">M421DRAFT_201057</name>
</gene>
<evidence type="ECO:0000313" key="1">
    <source>
        <dbReference type="EMBL" id="KAF1933607.1"/>
    </source>
</evidence>
<dbReference type="GeneID" id="54345759"/>